<proteinExistence type="predicted"/>
<evidence type="ECO:0000313" key="2">
    <source>
        <dbReference type="Proteomes" id="UP000660862"/>
    </source>
</evidence>
<keyword evidence="2" id="KW-1185">Reference proteome</keyword>
<sequence>MLFLADFPDESRRHEGMSQRMIAIDSLCEQEHRTYLFVSYRLYWRMETRRISHNATQYRCNMFKHFFLISRLLRQADILYFHSVINVLPLLPFLCFIRKQSQVVLDAHGVVPEELLHTGKTMKGKLYQLAERSIFGRVNKVITVSDAMAVHFSRKYPRWDKSYLKYPILPSHISVADLSNIRELGDEQTHVLYSGNLQAWQNIDLMIRLIKNNRSAGIQYTIMTGQPVEMTARLAAEGIRVGDGIAVLTVSPNELQRYYRKAHYGFILRDDMLINRVACPTKLVEYLYYGIIPIVKSSKIGDFKEMGYEYVSCENLSDGLPARKSHINAELVSRYMAETTGLDFKKLIGRER</sequence>
<organism evidence="1 2">
    <name type="scientific">Parapedobacter pyrenivorans</name>
    <dbReference type="NCBI Taxonomy" id="1305674"/>
    <lineage>
        <taxon>Bacteria</taxon>
        <taxon>Pseudomonadati</taxon>
        <taxon>Bacteroidota</taxon>
        <taxon>Sphingobacteriia</taxon>
        <taxon>Sphingobacteriales</taxon>
        <taxon>Sphingobacteriaceae</taxon>
        <taxon>Parapedobacter</taxon>
    </lineage>
</organism>
<reference evidence="1" key="2">
    <citation type="submission" date="2020-09" db="EMBL/GenBank/DDBJ databases">
        <authorList>
            <person name="Sun Q."/>
            <person name="Zhou Y."/>
        </authorList>
    </citation>
    <scope>NUCLEOTIDE SEQUENCE</scope>
    <source>
        <strain evidence="1">CGMCC 1.12195</strain>
    </source>
</reference>
<dbReference type="AlphaFoldDB" id="A0A917HN15"/>
<dbReference type="RefSeq" id="WP_353125641.1">
    <property type="nucleotide sequence ID" value="NZ_JBEBYM010000009.1"/>
</dbReference>
<comment type="caution">
    <text evidence="1">The sequence shown here is derived from an EMBL/GenBank/DDBJ whole genome shotgun (WGS) entry which is preliminary data.</text>
</comment>
<gene>
    <name evidence="1" type="ORF">GCM10007415_17640</name>
</gene>
<reference evidence="1" key="1">
    <citation type="journal article" date="2014" name="Int. J. Syst. Evol. Microbiol.">
        <title>Complete genome sequence of Corynebacterium casei LMG S-19264T (=DSM 44701T), isolated from a smear-ripened cheese.</title>
        <authorList>
            <consortium name="US DOE Joint Genome Institute (JGI-PGF)"/>
            <person name="Walter F."/>
            <person name="Albersmeier A."/>
            <person name="Kalinowski J."/>
            <person name="Ruckert C."/>
        </authorList>
    </citation>
    <scope>NUCLEOTIDE SEQUENCE</scope>
    <source>
        <strain evidence="1">CGMCC 1.12195</strain>
    </source>
</reference>
<evidence type="ECO:0000313" key="1">
    <source>
        <dbReference type="EMBL" id="GGG84832.1"/>
    </source>
</evidence>
<name>A0A917HN15_9SPHI</name>
<dbReference type="Gene3D" id="3.40.50.2000">
    <property type="entry name" value="Glycogen Phosphorylase B"/>
    <property type="match status" value="2"/>
</dbReference>
<accession>A0A917HN15</accession>
<dbReference type="Proteomes" id="UP000660862">
    <property type="component" value="Unassembled WGS sequence"/>
</dbReference>
<dbReference type="EMBL" id="BMER01000001">
    <property type="protein sequence ID" value="GGG84832.1"/>
    <property type="molecule type" value="Genomic_DNA"/>
</dbReference>
<dbReference type="SUPFAM" id="SSF53756">
    <property type="entry name" value="UDP-Glycosyltransferase/glycogen phosphorylase"/>
    <property type="match status" value="1"/>
</dbReference>
<protein>
    <submittedName>
        <fullName evidence="1">Uncharacterized protein</fullName>
    </submittedName>
</protein>